<evidence type="ECO:0000256" key="1">
    <source>
        <dbReference type="SAM" id="MobiDB-lite"/>
    </source>
</evidence>
<dbReference type="Gene3D" id="1.20.1260.10">
    <property type="match status" value="1"/>
</dbReference>
<dbReference type="RefSeq" id="WP_171469724.1">
    <property type="nucleotide sequence ID" value="NZ_CP053452.2"/>
</dbReference>
<organism evidence="2 3">
    <name type="scientific">Frigoriglobus tundricola</name>
    <dbReference type="NCBI Taxonomy" id="2774151"/>
    <lineage>
        <taxon>Bacteria</taxon>
        <taxon>Pseudomonadati</taxon>
        <taxon>Planctomycetota</taxon>
        <taxon>Planctomycetia</taxon>
        <taxon>Gemmatales</taxon>
        <taxon>Gemmataceae</taxon>
        <taxon>Frigoriglobus</taxon>
    </lineage>
</organism>
<dbReference type="InterPro" id="IPR047114">
    <property type="entry name" value="YciF"/>
</dbReference>
<dbReference type="InterPro" id="IPR012347">
    <property type="entry name" value="Ferritin-like"/>
</dbReference>
<dbReference type="KEGG" id="ftj:FTUN_1060"/>
<dbReference type="EMBL" id="CP053452">
    <property type="protein sequence ID" value="QJW93553.1"/>
    <property type="molecule type" value="Genomic_DNA"/>
</dbReference>
<dbReference type="InterPro" id="IPR009078">
    <property type="entry name" value="Ferritin-like_SF"/>
</dbReference>
<dbReference type="SUPFAM" id="SSF47240">
    <property type="entry name" value="Ferritin-like"/>
    <property type="match status" value="1"/>
</dbReference>
<dbReference type="PANTHER" id="PTHR30565:SF9">
    <property type="entry name" value="PROTEIN YCIF"/>
    <property type="match status" value="1"/>
</dbReference>
<dbReference type="CDD" id="cd07909">
    <property type="entry name" value="YciF"/>
    <property type="match status" value="1"/>
</dbReference>
<dbReference type="Proteomes" id="UP000503447">
    <property type="component" value="Chromosome"/>
</dbReference>
<evidence type="ECO:0000313" key="2">
    <source>
        <dbReference type="EMBL" id="QJW93553.1"/>
    </source>
</evidence>
<name>A0A6M5YJV1_9BACT</name>
<feature type="region of interest" description="Disordered" evidence="1">
    <location>
        <begin position="142"/>
        <end position="162"/>
    </location>
</feature>
<accession>A0A6M5YJV1</accession>
<dbReference type="InterPro" id="IPR010287">
    <property type="entry name" value="DUF892_YciF-like"/>
</dbReference>
<dbReference type="Pfam" id="PF05974">
    <property type="entry name" value="DUF892"/>
    <property type="match status" value="1"/>
</dbReference>
<protein>
    <submittedName>
        <fullName evidence="2">Stress response diiron-containing protein YciF</fullName>
    </submittedName>
</protein>
<keyword evidence="3" id="KW-1185">Reference proteome</keyword>
<dbReference type="AlphaFoldDB" id="A0A6M5YJV1"/>
<proteinExistence type="predicted"/>
<reference evidence="3" key="1">
    <citation type="submission" date="2020-05" db="EMBL/GenBank/DDBJ databases">
        <title>Frigoriglobus tundricola gen. nov., sp. nov., a psychrotolerant cellulolytic planctomycete of the family Gemmataceae with two divergent copies of 16S rRNA gene.</title>
        <authorList>
            <person name="Kulichevskaya I.S."/>
            <person name="Ivanova A.A."/>
            <person name="Naumoff D.G."/>
            <person name="Beletsky A.V."/>
            <person name="Rijpstra W.I.C."/>
            <person name="Sinninghe Damste J.S."/>
            <person name="Mardanov A.V."/>
            <person name="Ravin N.V."/>
            <person name="Dedysh S.N."/>
        </authorList>
    </citation>
    <scope>NUCLEOTIDE SEQUENCE [LARGE SCALE GENOMIC DNA]</scope>
    <source>
        <strain evidence="3">PL17</strain>
    </source>
</reference>
<gene>
    <name evidence="2" type="ORF">FTUN_1060</name>
</gene>
<evidence type="ECO:0000313" key="3">
    <source>
        <dbReference type="Proteomes" id="UP000503447"/>
    </source>
</evidence>
<dbReference type="PANTHER" id="PTHR30565">
    <property type="entry name" value="PROTEIN YCIF"/>
    <property type="match status" value="1"/>
</dbReference>
<sequence length="162" mass="17768">MAKTLTDLFYDQLQDAYSAETQLTKALPKMARAAASDDLRAGFEQHLSETKNQVARLEKVCQQVGCKTGSNTCEAMQGLIEEGEEIIGLGLDQDAQDAGLIAAAQKVEHYEIALYGSLCSFAKKLGHQDAARILHETLEEERKTDEKLTKLAESGVNEKAHK</sequence>